<reference evidence="1 2" key="1">
    <citation type="submission" date="2020-08" db="EMBL/GenBank/DDBJ databases">
        <title>Genomic Encyclopedia of Type Strains, Phase III (KMG-III): the genomes of soil and plant-associated and newly described type strains.</title>
        <authorList>
            <person name="Whitman W."/>
        </authorList>
    </citation>
    <scope>NUCLEOTIDE SEQUENCE [LARGE SCALE GENOMIC DNA]</scope>
    <source>
        <strain evidence="1 2">CECT 8075</strain>
    </source>
</reference>
<dbReference type="AlphaFoldDB" id="A0A7W5H529"/>
<keyword evidence="2" id="KW-1185">Reference proteome</keyword>
<name>A0A7W5H529_9BACT</name>
<protein>
    <submittedName>
        <fullName evidence="1">Uncharacterized protein</fullName>
    </submittedName>
</protein>
<accession>A0A7W5H529</accession>
<dbReference type="RefSeq" id="WP_184303708.1">
    <property type="nucleotide sequence ID" value="NZ_JACHXU010000004.1"/>
</dbReference>
<gene>
    <name evidence="1" type="ORF">FHS27_001597</name>
</gene>
<comment type="caution">
    <text evidence="1">The sequence shown here is derived from an EMBL/GenBank/DDBJ whole genome shotgun (WGS) entry which is preliminary data.</text>
</comment>
<sequence>MHPRRHLVGFFFQGLLLWGVVVGIGLNVLKTSAEAVANLDKTQACSAADAIDSPTMHAESMLRWQATSGDKFEPKLTGIFVGSDSIGGSWTRFLASNLSGAGASDWASLVSLGVRLQI</sequence>
<evidence type="ECO:0000313" key="1">
    <source>
        <dbReference type="EMBL" id="MBB3205793.1"/>
    </source>
</evidence>
<proteinExistence type="predicted"/>
<organism evidence="1 2">
    <name type="scientific">Aporhodopirellula rubra</name>
    <dbReference type="NCBI Taxonomy" id="980271"/>
    <lineage>
        <taxon>Bacteria</taxon>
        <taxon>Pseudomonadati</taxon>
        <taxon>Planctomycetota</taxon>
        <taxon>Planctomycetia</taxon>
        <taxon>Pirellulales</taxon>
        <taxon>Pirellulaceae</taxon>
        <taxon>Aporhodopirellula</taxon>
    </lineage>
</organism>
<dbReference type="Proteomes" id="UP000536179">
    <property type="component" value="Unassembled WGS sequence"/>
</dbReference>
<dbReference type="EMBL" id="JACHXU010000004">
    <property type="protein sequence ID" value="MBB3205793.1"/>
    <property type="molecule type" value="Genomic_DNA"/>
</dbReference>
<evidence type="ECO:0000313" key="2">
    <source>
        <dbReference type="Proteomes" id="UP000536179"/>
    </source>
</evidence>